<comment type="caution">
    <text evidence="1">Lacks conserved residue(s) required for the propagation of feature annotation.</text>
</comment>
<feature type="non-terminal residue" evidence="4">
    <location>
        <position position="221"/>
    </location>
</feature>
<feature type="domain" description="EGF-like" evidence="3">
    <location>
        <begin position="113"/>
        <end position="151"/>
    </location>
</feature>
<dbReference type="AlphaFoldDB" id="A0AAU9WLA9"/>
<feature type="disulfide bond" evidence="1">
    <location>
        <begin position="122"/>
        <end position="139"/>
    </location>
</feature>
<dbReference type="SMART" id="SM00181">
    <property type="entry name" value="EGF"/>
    <property type="match status" value="1"/>
</dbReference>
<dbReference type="InterPro" id="IPR000742">
    <property type="entry name" value="EGF"/>
</dbReference>
<dbReference type="PROSITE" id="PS00022">
    <property type="entry name" value="EGF_1"/>
    <property type="match status" value="1"/>
</dbReference>
<sequence length="221" mass="24888">MAFFFLSANLLALVVSASSVKTSKGQTPNVRFVFANFLAHKDYYLNVTTVGTELVQDSLECVFKCLEKDPCLSFNLADLDDNIDNLLCELLPSDHYIHSDKFIANHLWYHYSIVSPCSRLPCQNDGTCVPLYQTNSFKCRCTKAYTGSHCENVDNDCSCSSGPEGKQRCKIEYLMMFPELRSTENYAMKNPAITSDLSQLSLCFFIKLVQDQGDQIIVSYA</sequence>
<evidence type="ECO:0000313" key="4">
    <source>
        <dbReference type="EMBL" id="CAH3117941.1"/>
    </source>
</evidence>
<keyword evidence="1" id="KW-0245">EGF-like domain</keyword>
<feature type="disulfide bond" evidence="1">
    <location>
        <begin position="141"/>
        <end position="150"/>
    </location>
</feature>
<dbReference type="Pfam" id="PF00008">
    <property type="entry name" value="EGF"/>
    <property type="match status" value="1"/>
</dbReference>
<keyword evidence="1" id="KW-1015">Disulfide bond</keyword>
<organism evidence="4 5">
    <name type="scientific">Pocillopora meandrina</name>
    <dbReference type="NCBI Taxonomy" id="46732"/>
    <lineage>
        <taxon>Eukaryota</taxon>
        <taxon>Metazoa</taxon>
        <taxon>Cnidaria</taxon>
        <taxon>Anthozoa</taxon>
        <taxon>Hexacorallia</taxon>
        <taxon>Scleractinia</taxon>
        <taxon>Astrocoeniina</taxon>
        <taxon>Pocilloporidae</taxon>
        <taxon>Pocillopora</taxon>
    </lineage>
</organism>
<dbReference type="EMBL" id="CALNXJ010000016">
    <property type="protein sequence ID" value="CAH3117941.1"/>
    <property type="molecule type" value="Genomic_DNA"/>
</dbReference>
<accession>A0AAU9WLA9</accession>
<gene>
    <name evidence="4" type="ORF">PMEA_00007707</name>
</gene>
<dbReference type="PROSITE" id="PS50026">
    <property type="entry name" value="EGF_3"/>
    <property type="match status" value="1"/>
</dbReference>
<keyword evidence="5" id="KW-1185">Reference proteome</keyword>
<feature type="chain" id="PRO_5043493945" description="EGF-like domain-containing protein" evidence="2">
    <location>
        <begin position="26"/>
        <end position="221"/>
    </location>
</feature>
<evidence type="ECO:0000313" key="5">
    <source>
        <dbReference type="Proteomes" id="UP001159428"/>
    </source>
</evidence>
<comment type="caution">
    <text evidence="4">The sequence shown here is derived from an EMBL/GenBank/DDBJ whole genome shotgun (WGS) entry which is preliminary data.</text>
</comment>
<keyword evidence="2" id="KW-0732">Signal</keyword>
<proteinExistence type="predicted"/>
<reference evidence="4 5" key="1">
    <citation type="submission" date="2022-05" db="EMBL/GenBank/DDBJ databases">
        <authorList>
            <consortium name="Genoscope - CEA"/>
            <person name="William W."/>
        </authorList>
    </citation>
    <scope>NUCLEOTIDE SEQUENCE [LARGE SCALE GENOMIC DNA]</scope>
</reference>
<evidence type="ECO:0000256" key="2">
    <source>
        <dbReference type="SAM" id="SignalP"/>
    </source>
</evidence>
<name>A0AAU9WLA9_9CNID</name>
<evidence type="ECO:0000259" key="3">
    <source>
        <dbReference type="PROSITE" id="PS50026"/>
    </source>
</evidence>
<dbReference type="Gene3D" id="2.10.25.10">
    <property type="entry name" value="Laminin"/>
    <property type="match status" value="1"/>
</dbReference>
<evidence type="ECO:0000256" key="1">
    <source>
        <dbReference type="PROSITE-ProRule" id="PRU00076"/>
    </source>
</evidence>
<dbReference type="CDD" id="cd00054">
    <property type="entry name" value="EGF_CA"/>
    <property type="match status" value="1"/>
</dbReference>
<protein>
    <recommendedName>
        <fullName evidence="3">EGF-like domain-containing protein</fullName>
    </recommendedName>
</protein>
<dbReference type="Proteomes" id="UP001159428">
    <property type="component" value="Unassembled WGS sequence"/>
</dbReference>
<feature type="signal peptide" evidence="2">
    <location>
        <begin position="1"/>
        <end position="25"/>
    </location>
</feature>
<dbReference type="SUPFAM" id="SSF57196">
    <property type="entry name" value="EGF/Laminin"/>
    <property type="match status" value="1"/>
</dbReference>